<dbReference type="GO" id="GO:0009451">
    <property type="term" value="P:RNA modification"/>
    <property type="evidence" value="ECO:0007669"/>
    <property type="project" value="InterPro"/>
</dbReference>
<dbReference type="FunFam" id="1.25.40.10:FF:000397">
    <property type="entry name" value="Pentatricopeptide repeat-containing protein At2g40720"/>
    <property type="match status" value="1"/>
</dbReference>
<evidence type="ECO:0000313" key="5">
    <source>
        <dbReference type="Proteomes" id="UP000824120"/>
    </source>
</evidence>
<feature type="repeat" description="PPR" evidence="2">
    <location>
        <begin position="269"/>
        <end position="303"/>
    </location>
</feature>
<dbReference type="PANTHER" id="PTHR47926:SF452">
    <property type="entry name" value="PENTATRICOPEPTIDE REPEAT-CONTAINING PROTEIN"/>
    <property type="match status" value="1"/>
</dbReference>
<dbReference type="PROSITE" id="PS51375">
    <property type="entry name" value="PPR"/>
    <property type="match status" value="6"/>
</dbReference>
<dbReference type="InterPro" id="IPR046960">
    <property type="entry name" value="PPR_At4g14850-like_plant"/>
</dbReference>
<protein>
    <recommendedName>
        <fullName evidence="6">Pentatricopeptide repeat-containing protein</fullName>
    </recommendedName>
</protein>
<accession>A0A9J5WH44</accession>
<feature type="repeat" description="PPR" evidence="2">
    <location>
        <begin position="35"/>
        <end position="69"/>
    </location>
</feature>
<name>A0A9J5WH44_SOLCO</name>
<evidence type="ECO:0000256" key="3">
    <source>
        <dbReference type="SAM" id="MobiDB-lite"/>
    </source>
</evidence>
<feature type="repeat" description="PPR" evidence="2">
    <location>
        <begin position="471"/>
        <end position="505"/>
    </location>
</feature>
<evidence type="ECO:0000313" key="4">
    <source>
        <dbReference type="EMBL" id="KAG5574922.1"/>
    </source>
</evidence>
<feature type="repeat" description="PPR" evidence="2">
    <location>
        <begin position="370"/>
        <end position="404"/>
    </location>
</feature>
<feature type="region of interest" description="Disordered" evidence="3">
    <location>
        <begin position="755"/>
        <end position="790"/>
    </location>
</feature>
<dbReference type="Pfam" id="PF20431">
    <property type="entry name" value="E_motif"/>
    <property type="match status" value="1"/>
</dbReference>
<dbReference type="InterPro" id="IPR046848">
    <property type="entry name" value="E_motif"/>
</dbReference>
<dbReference type="Gene3D" id="1.25.40.10">
    <property type="entry name" value="Tetratricopeptide repeat domain"/>
    <property type="match status" value="6"/>
</dbReference>
<proteinExistence type="predicted"/>
<evidence type="ECO:0000256" key="2">
    <source>
        <dbReference type="PROSITE-ProRule" id="PRU00708"/>
    </source>
</evidence>
<dbReference type="OrthoDB" id="185373at2759"/>
<feature type="repeat" description="PPR" evidence="2">
    <location>
        <begin position="168"/>
        <end position="202"/>
    </location>
</feature>
<reference evidence="4 5" key="1">
    <citation type="submission" date="2020-09" db="EMBL/GenBank/DDBJ databases">
        <title>De no assembly of potato wild relative species, Solanum commersonii.</title>
        <authorList>
            <person name="Cho K."/>
        </authorList>
    </citation>
    <scope>NUCLEOTIDE SEQUENCE [LARGE SCALE GENOMIC DNA]</scope>
    <source>
        <strain evidence="4">LZ3.2</strain>
        <tissue evidence="4">Leaf</tissue>
    </source>
</reference>
<dbReference type="FunFam" id="1.25.40.10:FF:000285">
    <property type="entry name" value="Pentatricopeptide repeat-containing protein, chloroplastic"/>
    <property type="match status" value="1"/>
</dbReference>
<dbReference type="NCBIfam" id="TIGR00756">
    <property type="entry name" value="PPR"/>
    <property type="match status" value="5"/>
</dbReference>
<feature type="region of interest" description="Disordered" evidence="3">
    <location>
        <begin position="717"/>
        <end position="743"/>
    </location>
</feature>
<keyword evidence="1" id="KW-0677">Repeat</keyword>
<dbReference type="Pfam" id="PF13041">
    <property type="entry name" value="PPR_2"/>
    <property type="match status" value="3"/>
</dbReference>
<dbReference type="AlphaFoldDB" id="A0A9J5WH44"/>
<feature type="compositionally biased region" description="Polar residues" evidence="3">
    <location>
        <begin position="732"/>
        <end position="743"/>
    </location>
</feature>
<dbReference type="InterPro" id="IPR002885">
    <property type="entry name" value="PPR_rpt"/>
</dbReference>
<dbReference type="EMBL" id="JACXVP010000011">
    <property type="protein sequence ID" value="KAG5574922.1"/>
    <property type="molecule type" value="Genomic_DNA"/>
</dbReference>
<feature type="repeat" description="PPR" evidence="2">
    <location>
        <begin position="339"/>
        <end position="369"/>
    </location>
</feature>
<dbReference type="SUPFAM" id="SSF48452">
    <property type="entry name" value="TPR-like"/>
    <property type="match status" value="2"/>
</dbReference>
<dbReference type="GO" id="GO:0003723">
    <property type="term" value="F:RNA binding"/>
    <property type="evidence" value="ECO:0007669"/>
    <property type="project" value="InterPro"/>
</dbReference>
<gene>
    <name evidence="4" type="ORF">H5410_055056</name>
</gene>
<dbReference type="PANTHER" id="PTHR47926">
    <property type="entry name" value="PENTATRICOPEPTIDE REPEAT-CONTAINING PROTEIN"/>
    <property type="match status" value="1"/>
</dbReference>
<dbReference type="Pfam" id="PF01535">
    <property type="entry name" value="PPR"/>
    <property type="match status" value="4"/>
</dbReference>
<organism evidence="4 5">
    <name type="scientific">Solanum commersonii</name>
    <name type="common">Commerson's wild potato</name>
    <name type="synonym">Commerson's nightshade</name>
    <dbReference type="NCBI Taxonomy" id="4109"/>
    <lineage>
        <taxon>Eukaryota</taxon>
        <taxon>Viridiplantae</taxon>
        <taxon>Streptophyta</taxon>
        <taxon>Embryophyta</taxon>
        <taxon>Tracheophyta</taxon>
        <taxon>Spermatophyta</taxon>
        <taxon>Magnoliopsida</taxon>
        <taxon>eudicotyledons</taxon>
        <taxon>Gunneridae</taxon>
        <taxon>Pentapetalae</taxon>
        <taxon>asterids</taxon>
        <taxon>lamiids</taxon>
        <taxon>Solanales</taxon>
        <taxon>Solanaceae</taxon>
        <taxon>Solanoideae</taxon>
        <taxon>Solaneae</taxon>
        <taxon>Solanum</taxon>
    </lineage>
</organism>
<dbReference type="Proteomes" id="UP000824120">
    <property type="component" value="Chromosome 11"/>
</dbReference>
<dbReference type="InterPro" id="IPR011990">
    <property type="entry name" value="TPR-like_helical_dom_sf"/>
</dbReference>
<dbReference type="FunFam" id="1.25.40.10:FF:000425">
    <property type="entry name" value="Pentatricopeptide repeat-containing protein At3g26540"/>
    <property type="match status" value="1"/>
</dbReference>
<evidence type="ECO:0008006" key="6">
    <source>
        <dbReference type="Google" id="ProtNLM"/>
    </source>
</evidence>
<comment type="caution">
    <text evidence="4">The sequence shown here is derived from an EMBL/GenBank/DDBJ whole genome shotgun (WGS) entry which is preliminary data.</text>
</comment>
<keyword evidence="5" id="KW-1185">Reference proteome</keyword>
<sequence>MSFIQLLRGCTSSKSLFNGKSLHAQLLKLGSQKADIFTNNHLLTMYLKLNQLDDAQQLFDRMPERNIISWTTLISTYSQLGMSEKALGCFRSMNLEDGFGPNGYTYVAALSACSSLGAERTGKELHGRMLKTEESLNSFVSNCLVNFYGKCGLLKSARIVFDGILEPNSVTWASLISCYFHCREYQEGLNMFMLALRGGVILNEFFCGSFLGACAVVKSLQLGMQIHGLIVKSSLGMDQFVVTGLINFYAKCGRLELARQAFDEADGPELHAWTAIIGGCVQLGSGREAIELFCKLLSSGLKPSERTFSSVIGAFADVKELRVGKQIHSRIVKQGFNSFSFVCNALLDFYSKSDLFEESLKLFQEMKEHDVVSWNTLIAGCVSSSRYEEAMRFLREMLLEGFEPSLYTYSSFLSICGDLPAIEWGKQTHCRVLKSRFDSNVVVDSALVDMYAKCGRLGYARRVFDILPAKNLISWNTMVVGYAQHGFGKEALEIYGMMQSSEVKPNDITFLGVLSACGHVGLLDEGLHHFTSMTKVHGIIPRTDHLACVVSLFARKGKTKEAYRFIKSFSGEPDKVVWRCLLSGCKANRDFVLGKYAAEKILDIDPDDTSAYIVLSNIYAELQMWDETAKIRKLIKAKALKKETGHSWIELQNKMYTFSACNIMSLQESYLQQVLTGLTAQLLDSGYVPDLMFSLNFEGQKEMAIDKKTAAELNKKEAKDQNANARHGGAQGYTTTGEPEYSTTAYDPTNDTIGGGGGGGGPVIFDHPTVKTQDPSMVEHKATPPPESRNTQQPLMIQLTIRLEVEVEVEVRYFSPIQL</sequence>
<dbReference type="FunFam" id="1.25.40.10:FF:000090">
    <property type="entry name" value="Pentatricopeptide repeat-containing protein, chloroplastic"/>
    <property type="match status" value="1"/>
</dbReference>
<evidence type="ECO:0000256" key="1">
    <source>
        <dbReference type="ARBA" id="ARBA00022737"/>
    </source>
</evidence>